<comment type="caution">
    <text evidence="2">The sequence shown here is derived from an EMBL/GenBank/DDBJ whole genome shotgun (WGS) entry which is preliminary data.</text>
</comment>
<sequence>NDKILLYIDVEDAIYRYNRCLPKCSKHVLLVHLMKQLNIIENNERIKNLIKWFNQNHAPMTLDVVIEAKLELVNIIQFQNPGIDYYAEYNKILSMQGGFVYVPTGNKRNIRPFVRLGDQLLVSCNLVELVSKSLYSNRSQMETEKCLSLFPDNFKILCKFDSNFPKSWLNDLDKIVKQDNKQSTLNTERAPADHTQNSDDAADNGQQSVYMSPQSDDQSALQTISMTLLNQKNSNQFSQEDFKHKPRLRSYSESSVLLKFSNKFKKLIKYKYLFRKRNSCTALQFLNRDQLIAKDHLLKNQVLTYMDKILEKKNIEKKLNKKDKIQTSVPIQIKQEKIHSHNQLEQLNSTELPSTSSCFQNVCSPKTTQKTTQKSNLKSKLSPNTPPTIESLKKELQIKTKSKHSPNGCSFLIDSASQSKPKKQIKRKKSKIVHEFRKRARLIGQEKELHELKQDLNFVVPDNRIMPLSENEHFNFVPKKMAEPKNLSALKQADQTDLYSTDSFDENFYIKKYNVNPNSKVVVEKIDIGKYLKRMDQVKKVKRTKSKNAYKSDKLSKSLSSKTSRPCNSADLSLNENLFKKPNKTNVLRIESDDEDQLPRLDLDCTVIKDYYYYIIKKWLGFYYKRFLYYCLHTYEEIKRSKSEISTASSILNWILFMCKIEVDETSTLCQLSAFICKMACKQ</sequence>
<evidence type="ECO:0000313" key="3">
    <source>
        <dbReference type="Proteomes" id="UP000276133"/>
    </source>
</evidence>
<feature type="compositionally biased region" description="Low complexity" evidence="1">
    <location>
        <begin position="369"/>
        <end position="382"/>
    </location>
</feature>
<dbReference type="EMBL" id="REGN01005232">
    <property type="protein sequence ID" value="RNA14236.1"/>
    <property type="molecule type" value="Genomic_DNA"/>
</dbReference>
<accession>A0A3M7QS62</accession>
<keyword evidence="3" id="KW-1185">Reference proteome</keyword>
<gene>
    <name evidence="2" type="ORF">BpHYR1_036466</name>
</gene>
<evidence type="ECO:0000313" key="2">
    <source>
        <dbReference type="EMBL" id="RNA14236.1"/>
    </source>
</evidence>
<name>A0A3M7QS62_BRAPC</name>
<organism evidence="2 3">
    <name type="scientific">Brachionus plicatilis</name>
    <name type="common">Marine rotifer</name>
    <name type="synonym">Brachionus muelleri</name>
    <dbReference type="NCBI Taxonomy" id="10195"/>
    <lineage>
        <taxon>Eukaryota</taxon>
        <taxon>Metazoa</taxon>
        <taxon>Spiralia</taxon>
        <taxon>Gnathifera</taxon>
        <taxon>Rotifera</taxon>
        <taxon>Eurotatoria</taxon>
        <taxon>Monogononta</taxon>
        <taxon>Pseudotrocha</taxon>
        <taxon>Ploima</taxon>
        <taxon>Brachionidae</taxon>
        <taxon>Brachionus</taxon>
    </lineage>
</organism>
<feature type="region of interest" description="Disordered" evidence="1">
    <location>
        <begin position="180"/>
        <end position="214"/>
    </location>
</feature>
<feature type="non-terminal residue" evidence="2">
    <location>
        <position position="1"/>
    </location>
</feature>
<dbReference type="AlphaFoldDB" id="A0A3M7QS62"/>
<feature type="region of interest" description="Disordered" evidence="1">
    <location>
        <begin position="369"/>
        <end position="388"/>
    </location>
</feature>
<feature type="compositionally biased region" description="Polar residues" evidence="1">
    <location>
        <begin position="194"/>
        <end position="214"/>
    </location>
</feature>
<feature type="region of interest" description="Disordered" evidence="1">
    <location>
        <begin position="399"/>
        <end position="428"/>
    </location>
</feature>
<evidence type="ECO:0000256" key="1">
    <source>
        <dbReference type="SAM" id="MobiDB-lite"/>
    </source>
</evidence>
<feature type="region of interest" description="Disordered" evidence="1">
    <location>
        <begin position="543"/>
        <end position="568"/>
    </location>
</feature>
<proteinExistence type="predicted"/>
<dbReference type="Proteomes" id="UP000276133">
    <property type="component" value="Unassembled WGS sequence"/>
</dbReference>
<reference evidence="2 3" key="1">
    <citation type="journal article" date="2018" name="Sci. Rep.">
        <title>Genomic signatures of local adaptation to the degree of environmental predictability in rotifers.</title>
        <authorList>
            <person name="Franch-Gras L."/>
            <person name="Hahn C."/>
            <person name="Garcia-Roger E.M."/>
            <person name="Carmona M.J."/>
            <person name="Serra M."/>
            <person name="Gomez A."/>
        </authorList>
    </citation>
    <scope>NUCLEOTIDE SEQUENCE [LARGE SCALE GENOMIC DNA]</scope>
    <source>
        <strain evidence="2">HYR1</strain>
    </source>
</reference>
<protein>
    <submittedName>
        <fullName evidence="2">Uncharacterized protein</fullName>
    </submittedName>
</protein>